<proteinExistence type="inferred from homology"/>
<sequence>MRTEETIHMLSDPSFLDKLYGYAYHRCRTSHEAEDLCSDIVLAVLRGIRKGREVENFYAFVWTVARRVYADYCEKRKQCSDRTVEGAYEDNSRNIMETPIEDFLEREAEREELSRVMEEISFLSKIYRDVMVMYYLDEKKTAQIAAALGISETTVKQRLFYARGTIKKGVQRMKTDTLTLKPVDLQFVGRGDPIGNDPSQKAERLLSRNLVYLCRSEARTAKELSEALGVPMPYIENELAIQCEGKNGSYGLLRDLGNGKYISNILIAKAEEFEEANKIYEQHLDEFCACLEAAVDKSREKILSFPFLSPQTDVAFILWPLISFVNWKLKEQVNEILAERYFADIVLPKREFTSAAVAVHGQEPLQMGFYGCDGVVANDLCGYARVFFDNIYGERMDKHFGCDHNLSIDPEILLTLRAIGGISADSLSEEEKEIAAKAIECGYLRRNGRILEPKILVFREEDMPAFTNLLSDFDEESRRIAEKIAGELAAYMKRHIPKHLLGEYPNYNLLIAGVRILRDTIEECIRRGMLTIPESRIGADGTFMTVKKVG</sequence>
<evidence type="ECO:0000259" key="5">
    <source>
        <dbReference type="Pfam" id="PF04542"/>
    </source>
</evidence>
<dbReference type="InterPro" id="IPR014284">
    <property type="entry name" value="RNA_pol_sigma-70_dom"/>
</dbReference>
<dbReference type="Pfam" id="PF04542">
    <property type="entry name" value="Sigma70_r2"/>
    <property type="match status" value="1"/>
</dbReference>
<evidence type="ECO:0000256" key="1">
    <source>
        <dbReference type="ARBA" id="ARBA00010641"/>
    </source>
</evidence>
<protein>
    <submittedName>
        <fullName evidence="7">RNA polymerase sigma factor</fullName>
    </submittedName>
</protein>
<gene>
    <name evidence="7" type="ORF">IAB44_16535</name>
</gene>
<dbReference type="Gene3D" id="1.10.1740.10">
    <property type="match status" value="1"/>
</dbReference>
<evidence type="ECO:0000256" key="2">
    <source>
        <dbReference type="ARBA" id="ARBA00023015"/>
    </source>
</evidence>
<keyword evidence="2" id="KW-0805">Transcription regulation</keyword>
<organism evidence="7 8">
    <name type="scientific">Candidatus Limivivens intestinipullorum</name>
    <dbReference type="NCBI Taxonomy" id="2840858"/>
    <lineage>
        <taxon>Bacteria</taxon>
        <taxon>Bacillati</taxon>
        <taxon>Bacillota</taxon>
        <taxon>Clostridia</taxon>
        <taxon>Lachnospirales</taxon>
        <taxon>Lachnospiraceae</taxon>
        <taxon>Lachnospiraceae incertae sedis</taxon>
        <taxon>Candidatus Limivivens</taxon>
    </lineage>
</organism>
<comment type="similarity">
    <text evidence="1">Belongs to the sigma-70 factor family. ECF subfamily.</text>
</comment>
<reference evidence="7" key="1">
    <citation type="submission" date="2020-10" db="EMBL/GenBank/DDBJ databases">
        <authorList>
            <person name="Gilroy R."/>
        </authorList>
    </citation>
    <scope>NUCLEOTIDE SEQUENCE</scope>
    <source>
        <strain evidence="7">CHK190-19873</strain>
    </source>
</reference>
<feature type="domain" description="RNA polymerase sigma factor 70 region 4 type 2" evidence="6">
    <location>
        <begin position="116"/>
        <end position="163"/>
    </location>
</feature>
<dbReference type="GO" id="GO:0003677">
    <property type="term" value="F:DNA binding"/>
    <property type="evidence" value="ECO:0007669"/>
    <property type="project" value="InterPro"/>
</dbReference>
<dbReference type="InterPro" id="IPR013249">
    <property type="entry name" value="RNA_pol_sigma70_r4_t2"/>
</dbReference>
<feature type="domain" description="RNA polymerase sigma-70 region 2" evidence="5">
    <location>
        <begin position="15"/>
        <end position="77"/>
    </location>
</feature>
<keyword evidence="4" id="KW-0804">Transcription</keyword>
<dbReference type="PANTHER" id="PTHR43133:SF51">
    <property type="entry name" value="RNA POLYMERASE SIGMA FACTOR"/>
    <property type="match status" value="1"/>
</dbReference>
<dbReference type="InterPro" id="IPR036388">
    <property type="entry name" value="WH-like_DNA-bd_sf"/>
</dbReference>
<dbReference type="InterPro" id="IPR013325">
    <property type="entry name" value="RNA_pol_sigma_r2"/>
</dbReference>
<dbReference type="GO" id="GO:0016987">
    <property type="term" value="F:sigma factor activity"/>
    <property type="evidence" value="ECO:0007669"/>
    <property type="project" value="UniProtKB-KW"/>
</dbReference>
<comment type="caution">
    <text evidence="7">The sequence shown here is derived from an EMBL/GenBank/DDBJ whole genome shotgun (WGS) entry which is preliminary data.</text>
</comment>
<evidence type="ECO:0000256" key="4">
    <source>
        <dbReference type="ARBA" id="ARBA00023163"/>
    </source>
</evidence>
<dbReference type="Pfam" id="PF08281">
    <property type="entry name" value="Sigma70_r4_2"/>
    <property type="match status" value="1"/>
</dbReference>
<dbReference type="SUPFAM" id="SSF88946">
    <property type="entry name" value="Sigma2 domain of RNA polymerase sigma factors"/>
    <property type="match status" value="1"/>
</dbReference>
<name>A0A9D1EVP2_9FIRM</name>
<accession>A0A9D1EVP2</accession>
<dbReference type="GO" id="GO:0006352">
    <property type="term" value="P:DNA-templated transcription initiation"/>
    <property type="evidence" value="ECO:0007669"/>
    <property type="project" value="InterPro"/>
</dbReference>
<evidence type="ECO:0000256" key="3">
    <source>
        <dbReference type="ARBA" id="ARBA00023082"/>
    </source>
</evidence>
<evidence type="ECO:0000259" key="6">
    <source>
        <dbReference type="Pfam" id="PF08281"/>
    </source>
</evidence>
<dbReference type="Gene3D" id="1.10.10.10">
    <property type="entry name" value="Winged helix-like DNA-binding domain superfamily/Winged helix DNA-binding domain"/>
    <property type="match status" value="1"/>
</dbReference>
<dbReference type="Proteomes" id="UP000823935">
    <property type="component" value="Unassembled WGS sequence"/>
</dbReference>
<dbReference type="InterPro" id="IPR007627">
    <property type="entry name" value="RNA_pol_sigma70_r2"/>
</dbReference>
<dbReference type="NCBIfam" id="TIGR02937">
    <property type="entry name" value="sigma70-ECF"/>
    <property type="match status" value="1"/>
</dbReference>
<dbReference type="SUPFAM" id="SSF88659">
    <property type="entry name" value="Sigma3 and sigma4 domains of RNA polymerase sigma factors"/>
    <property type="match status" value="1"/>
</dbReference>
<dbReference type="InterPro" id="IPR039425">
    <property type="entry name" value="RNA_pol_sigma-70-like"/>
</dbReference>
<evidence type="ECO:0000313" key="7">
    <source>
        <dbReference type="EMBL" id="HIS33132.1"/>
    </source>
</evidence>
<reference evidence="7" key="2">
    <citation type="journal article" date="2021" name="PeerJ">
        <title>Extensive microbial diversity within the chicken gut microbiome revealed by metagenomics and culture.</title>
        <authorList>
            <person name="Gilroy R."/>
            <person name="Ravi A."/>
            <person name="Getino M."/>
            <person name="Pursley I."/>
            <person name="Horton D.L."/>
            <person name="Alikhan N.F."/>
            <person name="Baker D."/>
            <person name="Gharbi K."/>
            <person name="Hall N."/>
            <person name="Watson M."/>
            <person name="Adriaenssens E.M."/>
            <person name="Foster-Nyarko E."/>
            <person name="Jarju S."/>
            <person name="Secka A."/>
            <person name="Antonio M."/>
            <person name="Oren A."/>
            <person name="Chaudhuri R.R."/>
            <person name="La Ragione R."/>
            <person name="Hildebrand F."/>
            <person name="Pallen M.J."/>
        </authorList>
    </citation>
    <scope>NUCLEOTIDE SEQUENCE</scope>
    <source>
        <strain evidence="7">CHK190-19873</strain>
    </source>
</reference>
<dbReference type="PANTHER" id="PTHR43133">
    <property type="entry name" value="RNA POLYMERASE ECF-TYPE SIGMA FACTO"/>
    <property type="match status" value="1"/>
</dbReference>
<dbReference type="EMBL" id="DVIQ01000113">
    <property type="protein sequence ID" value="HIS33132.1"/>
    <property type="molecule type" value="Genomic_DNA"/>
</dbReference>
<dbReference type="AlphaFoldDB" id="A0A9D1EVP2"/>
<keyword evidence="3" id="KW-0731">Sigma factor</keyword>
<evidence type="ECO:0000313" key="8">
    <source>
        <dbReference type="Proteomes" id="UP000823935"/>
    </source>
</evidence>
<dbReference type="CDD" id="cd06171">
    <property type="entry name" value="Sigma70_r4"/>
    <property type="match status" value="1"/>
</dbReference>
<dbReference type="InterPro" id="IPR013324">
    <property type="entry name" value="RNA_pol_sigma_r3/r4-like"/>
</dbReference>